<organism evidence="2 3">
    <name type="scientific">Glossina palpalis gambiensis</name>
    <dbReference type="NCBI Taxonomy" id="67801"/>
    <lineage>
        <taxon>Eukaryota</taxon>
        <taxon>Metazoa</taxon>
        <taxon>Ecdysozoa</taxon>
        <taxon>Arthropoda</taxon>
        <taxon>Hexapoda</taxon>
        <taxon>Insecta</taxon>
        <taxon>Pterygota</taxon>
        <taxon>Neoptera</taxon>
        <taxon>Endopterygota</taxon>
        <taxon>Diptera</taxon>
        <taxon>Brachycera</taxon>
        <taxon>Muscomorpha</taxon>
        <taxon>Hippoboscoidea</taxon>
        <taxon>Glossinidae</taxon>
        <taxon>Glossina</taxon>
    </lineage>
</organism>
<reference evidence="3" key="1">
    <citation type="submission" date="2015-01" db="EMBL/GenBank/DDBJ databases">
        <authorList>
            <person name="Aksoy S."/>
            <person name="Warren W."/>
            <person name="Wilson R.K."/>
        </authorList>
    </citation>
    <scope>NUCLEOTIDE SEQUENCE [LARGE SCALE GENOMIC DNA]</scope>
    <source>
        <strain evidence="3">IAEA</strain>
    </source>
</reference>
<evidence type="ECO:0000313" key="3">
    <source>
        <dbReference type="Proteomes" id="UP000092460"/>
    </source>
</evidence>
<keyword evidence="3" id="KW-1185">Reference proteome</keyword>
<evidence type="ECO:0000259" key="1">
    <source>
        <dbReference type="PROSITE" id="PS00028"/>
    </source>
</evidence>
<dbReference type="InterPro" id="IPR013087">
    <property type="entry name" value="Znf_C2H2_type"/>
</dbReference>
<dbReference type="PROSITE" id="PS00028">
    <property type="entry name" value="ZINC_FINGER_C2H2_1"/>
    <property type="match status" value="1"/>
</dbReference>
<protein>
    <recommendedName>
        <fullName evidence="1">C2H2-type domain-containing protein</fullName>
    </recommendedName>
</protein>
<dbReference type="EMBL" id="JXJN01025935">
    <property type="status" value="NOT_ANNOTATED_CDS"/>
    <property type="molecule type" value="Genomic_DNA"/>
</dbReference>
<accession>A0A1B0C5E1</accession>
<dbReference type="VEuPathDB" id="VectorBase:GPPI049604"/>
<dbReference type="Proteomes" id="UP000092460">
    <property type="component" value="Unassembled WGS sequence"/>
</dbReference>
<dbReference type="EnsemblMetazoa" id="GPPI049604-RA">
    <property type="protein sequence ID" value="GPPI049604-PA"/>
    <property type="gene ID" value="GPPI049604"/>
</dbReference>
<proteinExistence type="predicted"/>
<dbReference type="STRING" id="67801.A0A1B0C5E1"/>
<name>A0A1B0C5E1_9MUSC</name>
<sequence>EQRQKSDTARELSEHAKAIREQGLAFIEEIAKFMSLSCELCSVEVKNFHDLDSHMHAKHKVKRYARCCNEKFSKRFLLLDNIRQHSNPDCFTWVNLITKSYFDICFYLYAIHVSGVSQIVDLREIIYLSKIKRLKIKCSPANNVPRNLYLLRQLELVGLSDHNKNASSAVDEEIAKFMSLRCELCSVEIANFYRSPRSYARRVQRQRIFANVFFTFGAHTNCSRVFPDRKSMRNHFLMKHQKDEHKTFACFQCPSKFVLCTYCSVTKIVSFVA</sequence>
<evidence type="ECO:0000313" key="2">
    <source>
        <dbReference type="EnsemblMetazoa" id="GPPI049604-PA"/>
    </source>
</evidence>
<feature type="domain" description="C2H2-type" evidence="1">
    <location>
        <begin position="38"/>
        <end position="59"/>
    </location>
</feature>
<reference evidence="2" key="2">
    <citation type="submission" date="2020-05" db="UniProtKB">
        <authorList>
            <consortium name="EnsemblMetazoa"/>
        </authorList>
    </citation>
    <scope>IDENTIFICATION</scope>
    <source>
        <strain evidence="2">IAEA</strain>
    </source>
</reference>
<dbReference type="AlphaFoldDB" id="A0A1B0C5E1"/>